<dbReference type="Pfam" id="PF13401">
    <property type="entry name" value="AAA_22"/>
    <property type="match status" value="1"/>
</dbReference>
<dbReference type="Proteomes" id="UP000184148">
    <property type="component" value="Unassembled WGS sequence"/>
</dbReference>
<dbReference type="GO" id="GO:0016887">
    <property type="term" value="F:ATP hydrolysis activity"/>
    <property type="evidence" value="ECO:0007669"/>
    <property type="project" value="InterPro"/>
</dbReference>
<reference evidence="3" key="1">
    <citation type="submission" date="2016-11" db="EMBL/GenBank/DDBJ databases">
        <authorList>
            <person name="Varghese N."/>
            <person name="Submissions S."/>
        </authorList>
    </citation>
    <scope>NUCLEOTIDE SEQUENCE [LARGE SCALE GENOMIC DNA]</scope>
    <source>
        <strain evidence="3">DSM 12395</strain>
    </source>
</reference>
<dbReference type="OrthoDB" id="9815896at2"/>
<dbReference type="SUPFAM" id="SSF52540">
    <property type="entry name" value="P-loop containing nucleoside triphosphate hydrolases"/>
    <property type="match status" value="1"/>
</dbReference>
<organism evidence="2 3">
    <name type="scientific">Desulforamulus putei DSM 12395</name>
    <dbReference type="NCBI Taxonomy" id="1121429"/>
    <lineage>
        <taxon>Bacteria</taxon>
        <taxon>Bacillati</taxon>
        <taxon>Bacillota</taxon>
        <taxon>Clostridia</taxon>
        <taxon>Eubacteriales</taxon>
        <taxon>Peptococcaceae</taxon>
        <taxon>Desulforamulus</taxon>
    </lineage>
</organism>
<dbReference type="Gene3D" id="3.40.50.300">
    <property type="entry name" value="P-loop containing nucleotide triphosphate hydrolases"/>
    <property type="match status" value="1"/>
</dbReference>
<dbReference type="PANTHER" id="PTHR35894">
    <property type="entry name" value="GENERAL SECRETION PATHWAY PROTEIN A-RELATED"/>
    <property type="match status" value="1"/>
</dbReference>
<keyword evidence="3" id="KW-1185">Reference proteome</keyword>
<dbReference type="EMBL" id="FQUY01000038">
    <property type="protein sequence ID" value="SHF59204.1"/>
    <property type="molecule type" value="Genomic_DNA"/>
</dbReference>
<sequence length="266" mass="30223">MYKSFYSLAYTPFSKELKPSQAFPSESFSEALARLDYLKKTRGIGLLVGDPGAGKTFALRAFVDSLHPNLYSTLYFPLSTGTVMDFFRGIAIGLGENPTFRKVDLFHQIQHAIINSFKERKITPIIILDEMQLTKDLFLHDLSILFNFNMDSENPFILILAGLPHFKDKLTLNQNRPLAQRIVIRHKMEPLTKDEVDRYIKHHLELAGAKHPIFSAAAIESLASLTKGWPRLINNLATHCLLLGYQRRQEQIDEEIVHDASLEAGL</sequence>
<dbReference type="PANTHER" id="PTHR35894:SF1">
    <property type="entry name" value="PHOSPHORIBULOKINASE _ URIDINE KINASE FAMILY"/>
    <property type="match status" value="1"/>
</dbReference>
<gene>
    <name evidence="2" type="ORF">SAMN02745133_03052</name>
</gene>
<accession>A0A1M5CWY2</accession>
<feature type="domain" description="ORC1/DEAH AAA+ ATPase" evidence="1">
    <location>
        <begin position="40"/>
        <end position="170"/>
    </location>
</feature>
<dbReference type="InterPro" id="IPR027417">
    <property type="entry name" value="P-loop_NTPase"/>
</dbReference>
<proteinExistence type="predicted"/>
<evidence type="ECO:0000313" key="3">
    <source>
        <dbReference type="Proteomes" id="UP000184148"/>
    </source>
</evidence>
<evidence type="ECO:0000313" key="2">
    <source>
        <dbReference type="EMBL" id="SHF59204.1"/>
    </source>
</evidence>
<protein>
    <submittedName>
        <fullName evidence="2">Type II secretory pathway, component ExeA (Predicted ATPase)</fullName>
    </submittedName>
</protein>
<evidence type="ECO:0000259" key="1">
    <source>
        <dbReference type="Pfam" id="PF13401"/>
    </source>
</evidence>
<dbReference type="InterPro" id="IPR049945">
    <property type="entry name" value="AAA_22"/>
</dbReference>
<dbReference type="RefSeq" id="WP_073240210.1">
    <property type="nucleotide sequence ID" value="NZ_FQUY01000038.1"/>
</dbReference>
<name>A0A1M5CWY2_9FIRM</name>
<dbReference type="InterPro" id="IPR052026">
    <property type="entry name" value="ExeA_AAA_ATPase_DNA-bind"/>
</dbReference>
<dbReference type="AlphaFoldDB" id="A0A1M5CWY2"/>
<dbReference type="STRING" id="1121429.SAMN02745133_03052"/>